<dbReference type="GO" id="GO:0005975">
    <property type="term" value="P:carbohydrate metabolic process"/>
    <property type="evidence" value="ECO:0007669"/>
    <property type="project" value="InterPro"/>
</dbReference>
<evidence type="ECO:0000313" key="1">
    <source>
        <dbReference type="EMBL" id="STL70573.1"/>
    </source>
</evidence>
<dbReference type="GO" id="GO:0004332">
    <property type="term" value="F:fructose-bisphosphate aldolase activity"/>
    <property type="evidence" value="ECO:0007669"/>
    <property type="project" value="UniProtKB-EC"/>
</dbReference>
<keyword evidence="1" id="KW-0456">Lyase</keyword>
<dbReference type="GO" id="GO:0005829">
    <property type="term" value="C:cytosol"/>
    <property type="evidence" value="ECO:0007669"/>
    <property type="project" value="TreeGrafter"/>
</dbReference>
<protein>
    <submittedName>
        <fullName evidence="1">Putative sugar-bisphosphate aldolase</fullName>
        <ecNumber evidence="1">4.1.2.13</ecNumber>
    </submittedName>
</protein>
<dbReference type="Proteomes" id="UP000254255">
    <property type="component" value="Unassembled WGS sequence"/>
</dbReference>
<sequence length="186" mass="20939">MLADIRYWENDATNKHYAIAHFNVWNAEMLMGVIDAAEEAKSPVIISFGTGFVGNTSFEDFSHMMVSMARKATVPVITHWDHGRSMEIIHNAWTHGMNSLMRDASAFDFEENIRLTKEAVDFFHPLGIPVEAELGHVGNETVYEEALAAITIPILTRRLNLLNVRAVTHWLSPSATSMGFIRQSHN</sequence>
<accession>A0A377BM45</accession>
<dbReference type="Pfam" id="PF01116">
    <property type="entry name" value="F_bP_aldolase"/>
    <property type="match status" value="1"/>
</dbReference>
<dbReference type="EC" id="4.1.2.13" evidence="1"/>
<organism evidence="1 2">
    <name type="scientific">Escherichia coli</name>
    <dbReference type="NCBI Taxonomy" id="562"/>
    <lineage>
        <taxon>Bacteria</taxon>
        <taxon>Pseudomonadati</taxon>
        <taxon>Pseudomonadota</taxon>
        <taxon>Gammaproteobacteria</taxon>
        <taxon>Enterobacterales</taxon>
        <taxon>Enterobacteriaceae</taxon>
        <taxon>Escherichia</taxon>
    </lineage>
</organism>
<dbReference type="InterPro" id="IPR000771">
    <property type="entry name" value="FBA_II"/>
</dbReference>
<gene>
    <name evidence="1" type="primary">fba_1</name>
    <name evidence="1" type="ORF">NCTC13148_01226</name>
</gene>
<evidence type="ECO:0000313" key="2">
    <source>
        <dbReference type="Proteomes" id="UP000254255"/>
    </source>
</evidence>
<proteinExistence type="predicted"/>
<reference evidence="1 2" key="1">
    <citation type="submission" date="2018-06" db="EMBL/GenBank/DDBJ databases">
        <authorList>
            <consortium name="Pathogen Informatics"/>
            <person name="Doyle S."/>
        </authorList>
    </citation>
    <scope>NUCLEOTIDE SEQUENCE [LARGE SCALE GENOMIC DNA]</scope>
    <source>
        <strain evidence="1 2">NCTC13148</strain>
    </source>
</reference>
<dbReference type="Gene3D" id="3.20.20.70">
    <property type="entry name" value="Aldolase class I"/>
    <property type="match status" value="1"/>
</dbReference>
<dbReference type="AlphaFoldDB" id="A0A377BM45"/>
<dbReference type="SUPFAM" id="SSF51569">
    <property type="entry name" value="Aldolase"/>
    <property type="match status" value="1"/>
</dbReference>
<dbReference type="InterPro" id="IPR013785">
    <property type="entry name" value="Aldolase_TIM"/>
</dbReference>
<dbReference type="PANTHER" id="PTHR30304">
    <property type="entry name" value="D-TAGATOSE-1,6-BISPHOSPHATE ALDOLASE"/>
    <property type="match status" value="1"/>
</dbReference>
<dbReference type="GO" id="GO:0009025">
    <property type="term" value="F:tagatose-bisphosphate aldolase activity"/>
    <property type="evidence" value="ECO:0007669"/>
    <property type="project" value="TreeGrafter"/>
</dbReference>
<dbReference type="InterPro" id="IPR050246">
    <property type="entry name" value="Class_II_FBP_aldolase"/>
</dbReference>
<name>A0A377BM45_ECOLX</name>
<dbReference type="EMBL" id="UGET01000004">
    <property type="protein sequence ID" value="STL70573.1"/>
    <property type="molecule type" value="Genomic_DNA"/>
</dbReference>
<dbReference type="PANTHER" id="PTHR30304:SF0">
    <property type="entry name" value="D-TAGATOSE-1,6-BISPHOSPHATE ALDOLASE SUBUNIT GATY-RELATED"/>
    <property type="match status" value="1"/>
</dbReference>
<dbReference type="GO" id="GO:0008270">
    <property type="term" value="F:zinc ion binding"/>
    <property type="evidence" value="ECO:0007669"/>
    <property type="project" value="InterPro"/>
</dbReference>